<evidence type="ECO:0000313" key="2">
    <source>
        <dbReference type="Proteomes" id="UP001595443"/>
    </source>
</evidence>
<reference evidence="2" key="1">
    <citation type="journal article" date="2019" name="Int. J. Syst. Evol. Microbiol.">
        <title>The Global Catalogue of Microorganisms (GCM) 10K type strain sequencing project: providing services to taxonomists for standard genome sequencing and annotation.</title>
        <authorList>
            <consortium name="The Broad Institute Genomics Platform"/>
            <consortium name="The Broad Institute Genome Sequencing Center for Infectious Disease"/>
            <person name="Wu L."/>
            <person name="Ma J."/>
        </authorList>
    </citation>
    <scope>NUCLEOTIDE SEQUENCE [LARGE SCALE GENOMIC DNA]</scope>
    <source>
        <strain evidence="2">KCTC 62192</strain>
    </source>
</reference>
<comment type="caution">
    <text evidence="1">The sequence shown here is derived from an EMBL/GenBank/DDBJ whole genome shotgun (WGS) entry which is preliminary data.</text>
</comment>
<dbReference type="RefSeq" id="WP_377831961.1">
    <property type="nucleotide sequence ID" value="NZ_JBHRSK010000004.1"/>
</dbReference>
<gene>
    <name evidence="1" type="ORF">ACFOES_04390</name>
</gene>
<dbReference type="Proteomes" id="UP001595443">
    <property type="component" value="Unassembled WGS sequence"/>
</dbReference>
<dbReference type="EMBL" id="JBHRSK010000004">
    <property type="protein sequence ID" value="MFC2967325.1"/>
    <property type="molecule type" value="Genomic_DNA"/>
</dbReference>
<organism evidence="1 2">
    <name type="scientific">Acidimangrovimonas pyrenivorans</name>
    <dbReference type="NCBI Taxonomy" id="2030798"/>
    <lineage>
        <taxon>Bacteria</taxon>
        <taxon>Pseudomonadati</taxon>
        <taxon>Pseudomonadota</taxon>
        <taxon>Alphaproteobacteria</taxon>
        <taxon>Rhodobacterales</taxon>
        <taxon>Paracoccaceae</taxon>
        <taxon>Acidimangrovimonas</taxon>
    </lineage>
</organism>
<keyword evidence="2" id="KW-1185">Reference proteome</keyword>
<accession>A0ABV7ADT8</accession>
<proteinExistence type="predicted"/>
<protein>
    <submittedName>
        <fullName evidence="1">Uncharacterized protein</fullName>
    </submittedName>
</protein>
<name>A0ABV7ADT8_9RHOB</name>
<sequence>MKSAREFKQRILARVEAIHGLPISWPSPFGNRTNGDIWKSAAERAADELIGMIGMYAEMGYDWFDAQFEVRLVGHYNAEVTRRHDLEAISFSGKCECLA</sequence>
<evidence type="ECO:0000313" key="1">
    <source>
        <dbReference type="EMBL" id="MFC2967325.1"/>
    </source>
</evidence>